<dbReference type="EC" id="2.7.7.12" evidence="12"/>
<reference evidence="12 13" key="1">
    <citation type="journal article" date="2018" name="Nat. Genet.">
        <title>The Rosa genome provides new insights in the design of modern roses.</title>
        <authorList>
            <person name="Bendahmane M."/>
        </authorList>
    </citation>
    <scope>NUCLEOTIDE SEQUENCE [LARGE SCALE GENOMIC DNA]</scope>
    <source>
        <strain evidence="13">cv. Old Blush</strain>
    </source>
</reference>
<dbReference type="NCBIfam" id="TIGR00209">
    <property type="entry name" value="galT_1"/>
    <property type="match status" value="1"/>
</dbReference>
<evidence type="ECO:0000256" key="6">
    <source>
        <dbReference type="ARBA" id="ARBA00023277"/>
    </source>
</evidence>
<keyword evidence="2 12" id="KW-0808">Transferase</keyword>
<evidence type="ECO:0000313" key="12">
    <source>
        <dbReference type="EMBL" id="PRQ45938.1"/>
    </source>
</evidence>
<evidence type="ECO:0000256" key="8">
    <source>
        <dbReference type="PIRSR" id="PIRSR000808-3"/>
    </source>
</evidence>
<dbReference type="Pfam" id="PF02744">
    <property type="entry name" value="GalP_UDP_tr_C"/>
    <property type="match status" value="1"/>
</dbReference>
<dbReference type="EMBL" id="PDCK01000041">
    <property type="protein sequence ID" value="PRQ45938.1"/>
    <property type="molecule type" value="Genomic_DNA"/>
</dbReference>
<dbReference type="OMA" id="CFENRGA"/>
<dbReference type="GO" id="GO:0006012">
    <property type="term" value="P:galactose metabolic process"/>
    <property type="evidence" value="ECO:0007669"/>
    <property type="project" value="InterPro"/>
</dbReference>
<dbReference type="GO" id="GO:0008108">
    <property type="term" value="F:UDP-glucose:hexose-1-phosphate uridylyltransferase activity"/>
    <property type="evidence" value="ECO:0007669"/>
    <property type="project" value="UniProtKB-EC"/>
</dbReference>
<feature type="domain" description="Galactose-1-phosphate uridyl transferase C-terminal" evidence="11">
    <location>
        <begin position="203"/>
        <end position="345"/>
    </location>
</feature>
<gene>
    <name evidence="12" type="ORF">RchiOBHm_Chr3g0497171</name>
</gene>
<evidence type="ECO:0000256" key="5">
    <source>
        <dbReference type="ARBA" id="ARBA00022833"/>
    </source>
</evidence>
<evidence type="ECO:0000313" key="13">
    <source>
        <dbReference type="Proteomes" id="UP000238479"/>
    </source>
</evidence>
<dbReference type="Pfam" id="PF01087">
    <property type="entry name" value="GalP_UDP_transf"/>
    <property type="match status" value="1"/>
</dbReference>
<feature type="domain" description="Galactose-1-phosphate uridyl transferase N-terminal" evidence="10">
    <location>
        <begin position="14"/>
        <end position="194"/>
    </location>
</feature>
<keyword evidence="13" id="KW-1185">Reference proteome</keyword>
<evidence type="ECO:0000256" key="4">
    <source>
        <dbReference type="ARBA" id="ARBA00022723"/>
    </source>
</evidence>
<dbReference type="InterPro" id="IPR005849">
    <property type="entry name" value="GalP_Utransf_N"/>
</dbReference>
<dbReference type="SUPFAM" id="SSF54197">
    <property type="entry name" value="HIT-like"/>
    <property type="match status" value="2"/>
</dbReference>
<evidence type="ECO:0000256" key="3">
    <source>
        <dbReference type="ARBA" id="ARBA00022695"/>
    </source>
</evidence>
<name>A0A2P6RHM5_ROSCH</name>
<dbReference type="InterPro" id="IPR005850">
    <property type="entry name" value="GalP_Utransf_C"/>
</dbReference>
<dbReference type="PIRSF" id="PIRSF000808">
    <property type="entry name" value="GalT"/>
    <property type="match status" value="1"/>
</dbReference>
<proteinExistence type="inferred from homology"/>
<feature type="binding site" evidence="8">
    <location>
        <position position="54"/>
    </location>
    <ligand>
        <name>Zn(2+)</name>
        <dbReference type="ChEBI" id="CHEBI:29105"/>
    </ligand>
</feature>
<dbReference type="Proteomes" id="UP000238479">
    <property type="component" value="Chromosome 3"/>
</dbReference>
<keyword evidence="6" id="KW-0119">Carbohydrate metabolism</keyword>
<evidence type="ECO:0000256" key="7">
    <source>
        <dbReference type="PIRSR" id="PIRSR000808-1"/>
    </source>
</evidence>
<comment type="cofactor">
    <cofactor evidence="8">
        <name>Zn(2+)</name>
        <dbReference type="ChEBI" id="CHEBI:29105"/>
    </cofactor>
    <text evidence="8">Binds 1 zinc ion per subunit.</text>
</comment>
<evidence type="ECO:0000259" key="11">
    <source>
        <dbReference type="Pfam" id="PF02744"/>
    </source>
</evidence>
<keyword evidence="4 8" id="KW-0479">Metal-binding</keyword>
<dbReference type="AlphaFoldDB" id="A0A2P6RHM5"/>
<dbReference type="InterPro" id="IPR036265">
    <property type="entry name" value="HIT-like_sf"/>
</dbReference>
<dbReference type="OrthoDB" id="418412at2759"/>
<evidence type="ECO:0000256" key="9">
    <source>
        <dbReference type="SAM" id="MobiDB-lite"/>
    </source>
</evidence>
<feature type="binding site" evidence="8">
    <location>
        <position position="57"/>
    </location>
    <ligand>
        <name>Zn(2+)</name>
        <dbReference type="ChEBI" id="CHEBI:29105"/>
    </ligand>
</feature>
<dbReference type="InterPro" id="IPR053177">
    <property type="entry name" value="ADP-glucose_phosphorylase"/>
</dbReference>
<dbReference type="PANTHER" id="PTHR42763:SF2">
    <property type="entry name" value="ADP-GLUCOSE PHOSPHORYLASE"/>
    <property type="match status" value="1"/>
</dbReference>
<keyword evidence="3 12" id="KW-0548">Nucleotidyltransferase</keyword>
<protein>
    <submittedName>
        <fullName evidence="12">Putative UDP-glucose--hexose-1-phosphate uridylyltransferase</fullName>
        <ecNumber evidence="12">2.7.7.12</ecNumber>
    </submittedName>
</protein>
<comment type="similarity">
    <text evidence="1">Belongs to the galactose-1-phosphate uridylyltransferase type 1 family.</text>
</comment>
<dbReference type="Gramene" id="PRQ45938">
    <property type="protein sequence ID" value="PRQ45938"/>
    <property type="gene ID" value="RchiOBHm_Chr3g0497171"/>
</dbReference>
<feature type="region of interest" description="Disordered" evidence="9">
    <location>
        <begin position="29"/>
        <end position="48"/>
    </location>
</feature>
<feature type="binding site" evidence="8">
    <location>
        <position position="182"/>
    </location>
    <ligand>
        <name>Zn(2+)</name>
        <dbReference type="ChEBI" id="CHEBI:29105"/>
    </ligand>
</feature>
<feature type="binding site" evidence="8">
    <location>
        <position position="131"/>
    </location>
    <ligand>
        <name>Zn(2+)</name>
        <dbReference type="ChEBI" id="CHEBI:29105"/>
    </ligand>
</feature>
<accession>A0A2P6RHM5</accession>
<dbReference type="STRING" id="74649.A0A2P6RHM5"/>
<feature type="active site" description="Tele-UMP-histidine intermediate" evidence="7">
    <location>
        <position position="184"/>
    </location>
</feature>
<organism evidence="12 13">
    <name type="scientific">Rosa chinensis</name>
    <name type="common">China rose</name>
    <dbReference type="NCBI Taxonomy" id="74649"/>
    <lineage>
        <taxon>Eukaryota</taxon>
        <taxon>Viridiplantae</taxon>
        <taxon>Streptophyta</taxon>
        <taxon>Embryophyta</taxon>
        <taxon>Tracheophyta</taxon>
        <taxon>Spermatophyta</taxon>
        <taxon>Magnoliopsida</taxon>
        <taxon>eudicotyledons</taxon>
        <taxon>Gunneridae</taxon>
        <taxon>Pentapetalae</taxon>
        <taxon>rosids</taxon>
        <taxon>fabids</taxon>
        <taxon>Rosales</taxon>
        <taxon>Rosaceae</taxon>
        <taxon>Rosoideae</taxon>
        <taxon>Rosoideae incertae sedis</taxon>
        <taxon>Rosa</taxon>
    </lineage>
</organism>
<dbReference type="Gene3D" id="3.30.428.10">
    <property type="entry name" value="HIT-like"/>
    <property type="match status" value="2"/>
</dbReference>
<sequence>MEKGKMGGRPPEIRKDWVTNRWVIFSPARAKRPSDFKSKSPATPTQQQQYQQSCPFCLGNEHDCAPEIFRVPPDDPKWKLRVIQNMYPALSRAADVPVITVPVPAQEESSSLGQVMTGFGFHDVVIETPLHSLHLSDLSPTQIAHVLLAYTTRIHHLIANHSIKYVQVFKNHGASAGASMSHSHSQMMALPIVPPAVAARLDSMKDYFNRTGKCSVCEFNSNDLLIHASPHFISIVPYAATFPFEIWIIPLTHSPHFHELDADKAVDLGGILKLMLRKMALQLNNPPFNFVIQTSPLQDGASELPHSHWFLQIIPQLSVAAGFEIGTGCYINPVFPEDAAKVLREVNVLPLEGDD</sequence>
<keyword evidence="5 8" id="KW-0862">Zinc</keyword>
<comment type="caution">
    <text evidence="12">The sequence shown here is derived from an EMBL/GenBank/DDBJ whole genome shotgun (WGS) entry which is preliminary data.</text>
</comment>
<evidence type="ECO:0000256" key="2">
    <source>
        <dbReference type="ARBA" id="ARBA00022679"/>
    </source>
</evidence>
<dbReference type="PANTHER" id="PTHR42763">
    <property type="entry name" value="ADP-GLUCOSE PHOSPHORYLASE"/>
    <property type="match status" value="1"/>
</dbReference>
<dbReference type="GO" id="GO:0008270">
    <property type="term" value="F:zinc ion binding"/>
    <property type="evidence" value="ECO:0007669"/>
    <property type="project" value="InterPro"/>
</dbReference>
<evidence type="ECO:0000256" key="1">
    <source>
        <dbReference type="ARBA" id="ARBA00010951"/>
    </source>
</evidence>
<evidence type="ECO:0000259" key="10">
    <source>
        <dbReference type="Pfam" id="PF01087"/>
    </source>
</evidence>
<dbReference type="InterPro" id="IPR001937">
    <property type="entry name" value="GalP_UDPtransf1"/>
</dbReference>